<gene>
    <name evidence="2" type="ORF">CLAFUR5_14637</name>
</gene>
<sequence>MAPRTHAQILAQQEGAFVQAELKRVEQAQAVIRRELKKKEQQPQLPVRTAQQPSRPKTPGSFALTPSVLSSADDDADADDDDDASDTTQLARYKLENAYTDSAVTQPAPALAPCAELDPCYPLLDRIREALDTSDSGEALGCCITLMGHLRQEMVLQAVYLESVAARRAVDLSNAYGAMERAGLAVPTQAADLGAEVYSSTEATDDEGDEDEEDDDDTTKVVKE</sequence>
<dbReference type="AlphaFoldDB" id="A0A9Q8PMR5"/>
<dbReference type="RefSeq" id="XP_047769776.1">
    <property type="nucleotide sequence ID" value="XM_047913785.1"/>
</dbReference>
<evidence type="ECO:0000256" key="1">
    <source>
        <dbReference type="SAM" id="MobiDB-lite"/>
    </source>
</evidence>
<feature type="compositionally biased region" description="Acidic residues" evidence="1">
    <location>
        <begin position="72"/>
        <end position="85"/>
    </location>
</feature>
<protein>
    <submittedName>
        <fullName evidence="2">Uncharacterized protein</fullName>
    </submittedName>
</protein>
<evidence type="ECO:0000313" key="2">
    <source>
        <dbReference type="EMBL" id="UJO25410.1"/>
    </source>
</evidence>
<reference evidence="2" key="1">
    <citation type="submission" date="2021-12" db="EMBL/GenBank/DDBJ databases">
        <authorList>
            <person name="Zaccaron A."/>
            <person name="Stergiopoulos I."/>
        </authorList>
    </citation>
    <scope>NUCLEOTIDE SEQUENCE</scope>
    <source>
        <strain evidence="2">Race5_Kim</strain>
    </source>
</reference>
<keyword evidence="3" id="KW-1185">Reference proteome</keyword>
<dbReference type="Proteomes" id="UP000756132">
    <property type="component" value="Chromosome 14"/>
</dbReference>
<reference evidence="2" key="2">
    <citation type="journal article" date="2022" name="Microb. Genom.">
        <title>A chromosome-scale genome assembly of the tomato pathogen Cladosporium fulvum reveals a compartmentalized genome architecture and the presence of a dispensable chromosome.</title>
        <authorList>
            <person name="Zaccaron A.Z."/>
            <person name="Chen L.H."/>
            <person name="Samaras A."/>
            <person name="Stergiopoulos I."/>
        </authorList>
    </citation>
    <scope>NUCLEOTIDE SEQUENCE</scope>
    <source>
        <strain evidence="2">Race5_Kim</strain>
    </source>
</reference>
<accession>A0A9Q8PMR5</accession>
<proteinExistence type="predicted"/>
<feature type="region of interest" description="Disordered" evidence="1">
    <location>
        <begin position="35"/>
        <end position="86"/>
    </location>
</feature>
<dbReference type="KEGG" id="ffu:CLAFUR5_14637"/>
<dbReference type="EMBL" id="CP090176">
    <property type="protein sequence ID" value="UJO25410.1"/>
    <property type="molecule type" value="Genomic_DNA"/>
</dbReference>
<evidence type="ECO:0000313" key="3">
    <source>
        <dbReference type="Proteomes" id="UP000756132"/>
    </source>
</evidence>
<name>A0A9Q8PMR5_PASFU</name>
<feature type="region of interest" description="Disordered" evidence="1">
    <location>
        <begin position="194"/>
        <end position="224"/>
    </location>
</feature>
<dbReference type="GeneID" id="71994515"/>
<feature type="compositionally biased region" description="Acidic residues" evidence="1">
    <location>
        <begin position="203"/>
        <end position="217"/>
    </location>
</feature>
<organism evidence="2 3">
    <name type="scientific">Passalora fulva</name>
    <name type="common">Tomato leaf mold</name>
    <name type="synonym">Cladosporium fulvum</name>
    <dbReference type="NCBI Taxonomy" id="5499"/>
    <lineage>
        <taxon>Eukaryota</taxon>
        <taxon>Fungi</taxon>
        <taxon>Dikarya</taxon>
        <taxon>Ascomycota</taxon>
        <taxon>Pezizomycotina</taxon>
        <taxon>Dothideomycetes</taxon>
        <taxon>Dothideomycetidae</taxon>
        <taxon>Mycosphaerellales</taxon>
        <taxon>Mycosphaerellaceae</taxon>
        <taxon>Fulvia</taxon>
    </lineage>
</organism>